<dbReference type="EMBL" id="CP000155">
    <property type="protein sequence ID" value="ABC30228.1"/>
    <property type="molecule type" value="Genomic_DNA"/>
</dbReference>
<name>Q2SGJ6_HAHCH</name>
<reference evidence="1 2" key="1">
    <citation type="journal article" date="2005" name="Nucleic Acids Res.">
        <title>Genomic blueprint of Hahella chejuensis, a marine microbe producing an algicidal agent.</title>
        <authorList>
            <person name="Jeong H."/>
            <person name="Yim J.H."/>
            <person name="Lee C."/>
            <person name="Choi S.-H."/>
            <person name="Park Y.K."/>
            <person name="Yoon S.H."/>
            <person name="Hur C.-G."/>
            <person name="Kang H.-Y."/>
            <person name="Kim D."/>
            <person name="Lee H.H."/>
            <person name="Park K.H."/>
            <person name="Park S.-H."/>
            <person name="Park H.-S."/>
            <person name="Lee H.K."/>
            <person name="Oh T.K."/>
            <person name="Kim J.F."/>
        </authorList>
    </citation>
    <scope>NUCLEOTIDE SEQUENCE [LARGE SCALE GENOMIC DNA]</scope>
    <source>
        <strain evidence="1 2">KCTC 2396</strain>
    </source>
</reference>
<evidence type="ECO:0000313" key="2">
    <source>
        <dbReference type="Proteomes" id="UP000000238"/>
    </source>
</evidence>
<dbReference type="KEGG" id="hch:HCH_03482"/>
<dbReference type="AlphaFoldDB" id="Q2SGJ6"/>
<accession>Q2SGJ6</accession>
<proteinExistence type="predicted"/>
<keyword evidence="2" id="KW-1185">Reference proteome</keyword>
<dbReference type="HOGENOM" id="CLU_2617074_0_0_6"/>
<organism evidence="1 2">
    <name type="scientific">Hahella chejuensis (strain KCTC 2396)</name>
    <dbReference type="NCBI Taxonomy" id="349521"/>
    <lineage>
        <taxon>Bacteria</taxon>
        <taxon>Pseudomonadati</taxon>
        <taxon>Pseudomonadota</taxon>
        <taxon>Gammaproteobacteria</taxon>
        <taxon>Oceanospirillales</taxon>
        <taxon>Hahellaceae</taxon>
        <taxon>Hahella</taxon>
    </lineage>
</organism>
<protein>
    <submittedName>
        <fullName evidence="1">Uncharacterized protein</fullName>
    </submittedName>
</protein>
<sequence length="78" mass="9290">MRFPWEALKAFSRLFSSQQITEFDQTLFGDQFDNFRQGMSVMFPDSDDINFKRIRSNRLKLLGYSWQADIKTWIKVSG</sequence>
<evidence type="ECO:0000313" key="1">
    <source>
        <dbReference type="EMBL" id="ABC30228.1"/>
    </source>
</evidence>
<dbReference type="Proteomes" id="UP000000238">
    <property type="component" value="Chromosome"/>
</dbReference>
<gene>
    <name evidence="1" type="ordered locus">HCH_03482</name>
</gene>